<dbReference type="GO" id="GO:0003676">
    <property type="term" value="F:nucleic acid binding"/>
    <property type="evidence" value="ECO:0007669"/>
    <property type="project" value="InterPro"/>
</dbReference>
<proteinExistence type="predicted"/>
<dbReference type="AlphaFoldDB" id="A0A9Q3D0D5"/>
<reference evidence="1" key="1">
    <citation type="submission" date="2021-03" db="EMBL/GenBank/DDBJ databases">
        <title>Draft genome sequence of rust myrtle Austropuccinia psidii MF-1, a brazilian biotype.</title>
        <authorList>
            <person name="Quecine M.C."/>
            <person name="Pachon D.M.R."/>
            <person name="Bonatelli M.L."/>
            <person name="Correr F.H."/>
            <person name="Franceschini L.M."/>
            <person name="Leite T.F."/>
            <person name="Margarido G.R.A."/>
            <person name="Almeida C.A."/>
            <person name="Ferrarezi J.A."/>
            <person name="Labate C.A."/>
        </authorList>
    </citation>
    <scope>NUCLEOTIDE SEQUENCE</scope>
    <source>
        <strain evidence="1">MF-1</strain>
    </source>
</reference>
<accession>A0A9Q3D0D5</accession>
<dbReference type="EMBL" id="AVOT02011944">
    <property type="protein sequence ID" value="MBW0493173.1"/>
    <property type="molecule type" value="Genomic_DNA"/>
</dbReference>
<protein>
    <submittedName>
        <fullName evidence="1">Uncharacterized protein</fullName>
    </submittedName>
</protein>
<name>A0A9Q3D0D5_9BASI</name>
<comment type="caution">
    <text evidence="1">The sequence shown here is derived from an EMBL/GenBank/DDBJ whole genome shotgun (WGS) entry which is preliminary data.</text>
</comment>
<organism evidence="1 2">
    <name type="scientific">Austropuccinia psidii MF-1</name>
    <dbReference type="NCBI Taxonomy" id="1389203"/>
    <lineage>
        <taxon>Eukaryota</taxon>
        <taxon>Fungi</taxon>
        <taxon>Dikarya</taxon>
        <taxon>Basidiomycota</taxon>
        <taxon>Pucciniomycotina</taxon>
        <taxon>Pucciniomycetes</taxon>
        <taxon>Pucciniales</taxon>
        <taxon>Sphaerophragmiaceae</taxon>
        <taxon>Austropuccinia</taxon>
    </lineage>
</organism>
<sequence>MGSHCLIFIEENPSIHMANLRNKWYKQYGIKKMNWSAHSSNLNPIKNIWEKNEEFDFEIIPTPICARISGCNSIRIGGCALSIIGQLTLVNATPNEDVGPTSY</sequence>
<dbReference type="Proteomes" id="UP000765509">
    <property type="component" value="Unassembled WGS sequence"/>
</dbReference>
<keyword evidence="2" id="KW-1185">Reference proteome</keyword>
<dbReference type="InterPro" id="IPR036397">
    <property type="entry name" value="RNaseH_sf"/>
</dbReference>
<dbReference type="OrthoDB" id="2497579at2759"/>
<dbReference type="Gene3D" id="3.30.420.10">
    <property type="entry name" value="Ribonuclease H-like superfamily/Ribonuclease H"/>
    <property type="match status" value="1"/>
</dbReference>
<evidence type="ECO:0000313" key="2">
    <source>
        <dbReference type="Proteomes" id="UP000765509"/>
    </source>
</evidence>
<evidence type="ECO:0000313" key="1">
    <source>
        <dbReference type="EMBL" id="MBW0493173.1"/>
    </source>
</evidence>
<gene>
    <name evidence="1" type="ORF">O181_032888</name>
</gene>